<feature type="region of interest" description="Disordered" evidence="1">
    <location>
        <begin position="1"/>
        <end position="28"/>
    </location>
</feature>
<protein>
    <submittedName>
        <fullName evidence="2">Phospholipid-binding lipoprotein MlaA</fullName>
    </submittedName>
</protein>
<name>A0A2J4Q2F0_9ENTR</name>
<dbReference type="Proteomes" id="UP000234505">
    <property type="component" value="Unassembled WGS sequence"/>
</dbReference>
<evidence type="ECO:0000313" key="2">
    <source>
        <dbReference type="EMBL" id="PLL25230.1"/>
    </source>
</evidence>
<keyword evidence="2" id="KW-0449">Lipoprotein</keyword>
<sequence>IANGSKHSTNENPNAQAIEGDLKDIDSQ</sequence>
<dbReference type="EMBL" id="PIDS01001313">
    <property type="protein sequence ID" value="PLL25230.1"/>
    <property type="molecule type" value="Genomic_DNA"/>
</dbReference>
<proteinExistence type="predicted"/>
<evidence type="ECO:0000256" key="1">
    <source>
        <dbReference type="SAM" id="MobiDB-lite"/>
    </source>
</evidence>
<feature type="compositionally biased region" description="Polar residues" evidence="1">
    <location>
        <begin position="1"/>
        <end position="15"/>
    </location>
</feature>
<evidence type="ECO:0000313" key="3">
    <source>
        <dbReference type="Proteomes" id="UP000234505"/>
    </source>
</evidence>
<organism evidence="2 3">
    <name type="scientific">Klebsiella michiganensis</name>
    <dbReference type="NCBI Taxonomy" id="1134687"/>
    <lineage>
        <taxon>Bacteria</taxon>
        <taxon>Pseudomonadati</taxon>
        <taxon>Pseudomonadota</taxon>
        <taxon>Gammaproteobacteria</taxon>
        <taxon>Enterobacterales</taxon>
        <taxon>Enterobacteriaceae</taxon>
        <taxon>Klebsiella/Raoultella group</taxon>
        <taxon>Klebsiella</taxon>
    </lineage>
</organism>
<feature type="non-terminal residue" evidence="2">
    <location>
        <position position="1"/>
    </location>
</feature>
<reference evidence="2 3" key="2">
    <citation type="submission" date="2018-01" db="EMBL/GenBank/DDBJ databases">
        <title>Genomic study of Klebsiella pneumoniae.</title>
        <authorList>
            <person name="Yang Y."/>
            <person name="Bicalho R."/>
        </authorList>
    </citation>
    <scope>NUCLEOTIDE SEQUENCE [LARGE SCALE GENOMIC DNA]</scope>
    <source>
        <strain evidence="2 3">A11</strain>
    </source>
</reference>
<comment type="caution">
    <text evidence="2">The sequence shown here is derived from an EMBL/GenBank/DDBJ whole genome shotgun (WGS) entry which is preliminary data.</text>
</comment>
<dbReference type="AlphaFoldDB" id="A0A2J4Q2F0"/>
<gene>
    <name evidence="2" type="ORF">CWN50_27415</name>
</gene>
<accession>A0A2J4Q2F0</accession>
<reference evidence="2 3" key="1">
    <citation type="submission" date="2017-11" db="EMBL/GenBank/DDBJ databases">
        <authorList>
            <person name="Han C.G."/>
        </authorList>
    </citation>
    <scope>NUCLEOTIDE SEQUENCE [LARGE SCALE GENOMIC DNA]</scope>
    <source>
        <strain evidence="2 3">A11</strain>
    </source>
</reference>